<evidence type="ECO:0000256" key="6">
    <source>
        <dbReference type="SAM" id="MobiDB-lite"/>
    </source>
</evidence>
<comment type="similarity">
    <text evidence="2">Belongs to the PA-phosphatase related phosphoesterase family.</text>
</comment>
<feature type="transmembrane region" description="Helical" evidence="7">
    <location>
        <begin position="12"/>
        <end position="32"/>
    </location>
</feature>
<dbReference type="Proteomes" id="UP001620645">
    <property type="component" value="Unassembled WGS sequence"/>
</dbReference>
<feature type="region of interest" description="Disordered" evidence="6">
    <location>
        <begin position="307"/>
        <end position="342"/>
    </location>
</feature>
<accession>A0ABD2JLR4</accession>
<keyword evidence="3 7" id="KW-0812">Transmembrane</keyword>
<evidence type="ECO:0000313" key="10">
    <source>
        <dbReference type="Proteomes" id="UP001620645"/>
    </source>
</evidence>
<evidence type="ECO:0000256" key="3">
    <source>
        <dbReference type="ARBA" id="ARBA00022692"/>
    </source>
</evidence>
<evidence type="ECO:0000256" key="4">
    <source>
        <dbReference type="ARBA" id="ARBA00022989"/>
    </source>
</evidence>
<dbReference type="InterPro" id="IPR043216">
    <property type="entry name" value="PAP-like"/>
</dbReference>
<feature type="domain" description="Phosphatidic acid phosphatase type 2/haloperoxidase" evidence="8">
    <location>
        <begin position="116"/>
        <end position="279"/>
    </location>
</feature>
<dbReference type="SMART" id="SM00014">
    <property type="entry name" value="acidPPc"/>
    <property type="match status" value="1"/>
</dbReference>
<evidence type="ECO:0000259" key="8">
    <source>
        <dbReference type="SMART" id="SM00014"/>
    </source>
</evidence>
<comment type="caution">
    <text evidence="9">The sequence shown here is derived from an EMBL/GenBank/DDBJ whole genome shotgun (WGS) entry which is preliminary data.</text>
</comment>
<evidence type="ECO:0000256" key="5">
    <source>
        <dbReference type="ARBA" id="ARBA00023136"/>
    </source>
</evidence>
<feature type="compositionally biased region" description="Polar residues" evidence="6">
    <location>
        <begin position="312"/>
        <end position="322"/>
    </location>
</feature>
<evidence type="ECO:0000256" key="1">
    <source>
        <dbReference type="ARBA" id="ARBA00004141"/>
    </source>
</evidence>
<dbReference type="PANTHER" id="PTHR10165:SF201">
    <property type="entry name" value="PHOSPHATIDIC ACID PHOSPHATASE TYPE 2_HALOPEROXIDASE DOMAIN-CONTAINING PROTEIN"/>
    <property type="match status" value="1"/>
</dbReference>
<proteinExistence type="inferred from homology"/>
<organism evidence="9 10">
    <name type="scientific">Heterodera schachtii</name>
    <name type="common">Sugarbeet cyst nematode worm</name>
    <name type="synonym">Tylenchus schachtii</name>
    <dbReference type="NCBI Taxonomy" id="97005"/>
    <lineage>
        <taxon>Eukaryota</taxon>
        <taxon>Metazoa</taxon>
        <taxon>Ecdysozoa</taxon>
        <taxon>Nematoda</taxon>
        <taxon>Chromadorea</taxon>
        <taxon>Rhabditida</taxon>
        <taxon>Tylenchina</taxon>
        <taxon>Tylenchomorpha</taxon>
        <taxon>Tylenchoidea</taxon>
        <taxon>Heteroderidae</taxon>
        <taxon>Heteroderinae</taxon>
        <taxon>Heterodera</taxon>
    </lineage>
</organism>
<dbReference type="CDD" id="cd03384">
    <property type="entry name" value="PAP2_wunen"/>
    <property type="match status" value="1"/>
</dbReference>
<protein>
    <recommendedName>
        <fullName evidence="8">Phosphatidic acid phosphatase type 2/haloperoxidase domain-containing protein</fullName>
    </recommendedName>
</protein>
<keyword evidence="4 7" id="KW-1133">Transmembrane helix</keyword>
<feature type="transmembrane region" description="Helical" evidence="7">
    <location>
        <begin position="108"/>
        <end position="129"/>
    </location>
</feature>
<dbReference type="SUPFAM" id="SSF48317">
    <property type="entry name" value="Acid phosphatase/Vanadium-dependent haloperoxidase"/>
    <property type="match status" value="1"/>
</dbReference>
<reference evidence="9 10" key="1">
    <citation type="submission" date="2024-10" db="EMBL/GenBank/DDBJ databases">
        <authorList>
            <person name="Kim D."/>
        </authorList>
    </citation>
    <scope>NUCLEOTIDE SEQUENCE [LARGE SCALE GENOMIC DNA]</scope>
    <source>
        <strain evidence="9">Taebaek</strain>
    </source>
</reference>
<dbReference type="InterPro" id="IPR036938">
    <property type="entry name" value="PAP2/HPO_sf"/>
</dbReference>
<comment type="subcellular location">
    <subcellularLocation>
        <location evidence="1">Membrane</location>
        <topology evidence="1">Multi-pass membrane protein</topology>
    </subcellularLocation>
</comment>
<dbReference type="EMBL" id="JBICCN010000125">
    <property type="protein sequence ID" value="KAL3091546.1"/>
    <property type="molecule type" value="Genomic_DNA"/>
</dbReference>
<dbReference type="InterPro" id="IPR000326">
    <property type="entry name" value="PAP2/HPO"/>
</dbReference>
<feature type="transmembrane region" description="Helical" evidence="7">
    <location>
        <begin position="233"/>
        <end position="252"/>
    </location>
</feature>
<evidence type="ECO:0000256" key="2">
    <source>
        <dbReference type="ARBA" id="ARBA00008816"/>
    </source>
</evidence>
<feature type="transmembrane region" description="Helical" evidence="7">
    <location>
        <begin position="63"/>
        <end position="87"/>
    </location>
</feature>
<dbReference type="PANTHER" id="PTHR10165">
    <property type="entry name" value="LIPID PHOSPHATE PHOSPHATASE"/>
    <property type="match status" value="1"/>
</dbReference>
<evidence type="ECO:0000256" key="7">
    <source>
        <dbReference type="SAM" id="Phobius"/>
    </source>
</evidence>
<gene>
    <name evidence="9" type="ORF">niasHS_005101</name>
</gene>
<dbReference type="Gene3D" id="1.20.144.10">
    <property type="entry name" value="Phosphatidic acid phosphatase type 2/haloperoxidase"/>
    <property type="match status" value="1"/>
</dbReference>
<keyword evidence="10" id="KW-1185">Reference proteome</keyword>
<evidence type="ECO:0000313" key="9">
    <source>
        <dbReference type="EMBL" id="KAL3091546.1"/>
    </source>
</evidence>
<feature type="region of interest" description="Disordered" evidence="6">
    <location>
        <begin position="357"/>
        <end position="379"/>
    </location>
</feature>
<feature type="transmembrane region" description="Helical" evidence="7">
    <location>
        <begin position="200"/>
        <end position="221"/>
    </location>
</feature>
<keyword evidence="5 7" id="KW-0472">Membrane</keyword>
<dbReference type="Pfam" id="PF01569">
    <property type="entry name" value="PAP2"/>
    <property type="match status" value="1"/>
</dbReference>
<dbReference type="GO" id="GO:0016020">
    <property type="term" value="C:membrane"/>
    <property type="evidence" value="ECO:0007669"/>
    <property type="project" value="UniProtKB-SubCell"/>
</dbReference>
<feature type="compositionally biased region" description="Pro residues" evidence="6">
    <location>
        <begin position="327"/>
        <end position="336"/>
    </location>
</feature>
<name>A0ABD2JLR4_HETSC</name>
<dbReference type="AlphaFoldDB" id="A0ABD2JLR4"/>
<feature type="transmembrane region" description="Helical" evidence="7">
    <location>
        <begin position="264"/>
        <end position="286"/>
    </location>
</feature>
<sequence length="432" mass="49403">MKNRRISGDLSLGRICCDLIVILCLAVPLLIFHEWVKPYKRGFYCDDESIRYPYRPSTVSRQMLIVIGIMVPTMLIMGTELLRSMVWERQCPDEFGMYRYKKYNVHRLIVRFYVFIGYFFLGICFNQLMVDIAKYTIGRHRPHFMDVCKPATQMPIRSPDGSTQMVLKEYRSNCPAEEHSYVTDFECLGDNKYLIHESMLSFYSGHSAFSFYAAWYTALYLQARIYRPLVSKLVLPAVQFALFGGAAFVAYTRVSNYKHHWSDVLVGTLIGSAIGVINAIFIAEVFHRREVPTQFRSKRRLLGKYTLVPPNTAGSSSNNDYQLETDGPPPPPPPGTVPNRNNNHFQLDTVRVADDGLRHGRPEAAGSNYNNNRVDSSASTAVAADPYFEQQQQQHHYHHHHHPHQPQQIRMVPIRRQGGGGGGETDNVISKF</sequence>